<accession>A0A7W3LS29</accession>
<evidence type="ECO:0000313" key="3">
    <source>
        <dbReference type="EMBL" id="MBA8953243.1"/>
    </source>
</evidence>
<feature type="domain" description="SnoaL-like" evidence="2">
    <location>
        <begin position="51"/>
        <end position="120"/>
    </location>
</feature>
<protein>
    <recommendedName>
        <fullName evidence="2">SnoaL-like domain-containing protein</fullName>
    </recommendedName>
</protein>
<proteinExistence type="predicted"/>
<dbReference type="PROSITE" id="PS51257">
    <property type="entry name" value="PROKAR_LIPOPROTEIN"/>
    <property type="match status" value="1"/>
</dbReference>
<dbReference type="InterPro" id="IPR032710">
    <property type="entry name" value="NTF2-like_dom_sf"/>
</dbReference>
<dbReference type="InterPro" id="IPR037401">
    <property type="entry name" value="SnoaL-like"/>
</dbReference>
<name>A0A7W3LS29_ACTNM</name>
<reference evidence="3 4" key="1">
    <citation type="submission" date="2020-08" db="EMBL/GenBank/DDBJ databases">
        <title>Genomic Encyclopedia of Type Strains, Phase IV (KMG-IV): sequencing the most valuable type-strain genomes for metagenomic binning, comparative biology and taxonomic classification.</title>
        <authorList>
            <person name="Goeker M."/>
        </authorList>
    </citation>
    <scope>NUCLEOTIDE SEQUENCE [LARGE SCALE GENOMIC DNA]</scope>
    <source>
        <strain evidence="3 4">DSM 44197</strain>
    </source>
</reference>
<dbReference type="EMBL" id="JACJIA010000006">
    <property type="protein sequence ID" value="MBA8953243.1"/>
    <property type="molecule type" value="Genomic_DNA"/>
</dbReference>
<dbReference type="AlphaFoldDB" id="A0A7W3LS29"/>
<dbReference type="Pfam" id="PF12680">
    <property type="entry name" value="SnoaL_2"/>
    <property type="match status" value="1"/>
</dbReference>
<evidence type="ECO:0000256" key="1">
    <source>
        <dbReference type="SAM" id="SignalP"/>
    </source>
</evidence>
<feature type="chain" id="PRO_5039674882" description="SnoaL-like domain-containing protein" evidence="1">
    <location>
        <begin position="20"/>
        <end position="149"/>
    </location>
</feature>
<sequence length="149" mass="15107">MRALPALLAAAAVALSACSAGERPAASGAASPSSLPSSSAQAPAGLLGPANAYVQAVNGGNLDALVAAFAPDAVIIDVSREIRGRDAIRTWADREVIGGRLTVNRIVENRGGYQKLLVHWAPGGSGGWAAHYAFTVNGSGITRADLQYA</sequence>
<keyword evidence="1" id="KW-0732">Signal</keyword>
<dbReference type="SUPFAM" id="SSF54427">
    <property type="entry name" value="NTF2-like"/>
    <property type="match status" value="1"/>
</dbReference>
<dbReference type="RefSeq" id="WP_182845435.1">
    <property type="nucleotide sequence ID" value="NZ_BAAALP010000059.1"/>
</dbReference>
<comment type="caution">
    <text evidence="3">The sequence shown here is derived from an EMBL/GenBank/DDBJ whole genome shotgun (WGS) entry which is preliminary data.</text>
</comment>
<feature type="signal peptide" evidence="1">
    <location>
        <begin position="1"/>
        <end position="19"/>
    </location>
</feature>
<evidence type="ECO:0000313" key="4">
    <source>
        <dbReference type="Proteomes" id="UP000572680"/>
    </source>
</evidence>
<keyword evidence="4" id="KW-1185">Reference proteome</keyword>
<dbReference type="Proteomes" id="UP000572680">
    <property type="component" value="Unassembled WGS sequence"/>
</dbReference>
<organism evidence="3 4">
    <name type="scientific">Actinomadura namibiensis</name>
    <dbReference type="NCBI Taxonomy" id="182080"/>
    <lineage>
        <taxon>Bacteria</taxon>
        <taxon>Bacillati</taxon>
        <taxon>Actinomycetota</taxon>
        <taxon>Actinomycetes</taxon>
        <taxon>Streptosporangiales</taxon>
        <taxon>Thermomonosporaceae</taxon>
        <taxon>Actinomadura</taxon>
    </lineage>
</organism>
<evidence type="ECO:0000259" key="2">
    <source>
        <dbReference type="Pfam" id="PF12680"/>
    </source>
</evidence>
<dbReference type="Gene3D" id="3.10.450.50">
    <property type="match status" value="1"/>
</dbReference>
<gene>
    <name evidence="3" type="ORF">HNR61_004893</name>
</gene>